<keyword evidence="1" id="KW-0812">Transmembrane</keyword>
<organism evidence="2">
    <name type="scientific">uncultured Poseidoniia archaeon</name>
    <dbReference type="NCBI Taxonomy" id="1697135"/>
    <lineage>
        <taxon>Archaea</taxon>
        <taxon>Methanobacteriati</taxon>
        <taxon>Thermoplasmatota</taxon>
        <taxon>Candidatus Poseidoniia</taxon>
        <taxon>environmental samples</taxon>
    </lineage>
</organism>
<name>A0A1B1TB05_9ARCH</name>
<evidence type="ECO:0000256" key="1">
    <source>
        <dbReference type="SAM" id="Phobius"/>
    </source>
</evidence>
<keyword evidence="1" id="KW-1133">Transmembrane helix</keyword>
<proteinExistence type="predicted"/>
<sequence>MQTLVEVSWINRRLAELFYTTHVFVTFFCGFMWIGPYEWMWWGVLILYGLTEILWFFRDGYCILTDIERYFRKVPRPDNATEQNFITRLVKSFFGFEINPRNAQIFTRFWGRFGWTIAAIRLFII</sequence>
<reference evidence="2" key="2">
    <citation type="journal article" date="2015" name="ISME J.">
        <title>A new class of marine Euryarchaeota group II from the Mediterranean deep chlorophyll maximum.</title>
        <authorList>
            <person name="Martin-Cuadrado A.B."/>
            <person name="Garcia-Heredia I."/>
            <person name="Molto A.G."/>
            <person name="Lopez-Ubeda R."/>
            <person name="Kimes N."/>
            <person name="Lopez-Garcia P."/>
            <person name="Moreira D."/>
            <person name="Rodriguez-Valera F."/>
        </authorList>
    </citation>
    <scope>NUCLEOTIDE SEQUENCE</scope>
</reference>
<feature type="transmembrane region" description="Helical" evidence="1">
    <location>
        <begin position="40"/>
        <end position="57"/>
    </location>
</feature>
<reference evidence="2" key="1">
    <citation type="submission" date="2014-11" db="EMBL/GenBank/DDBJ databases">
        <authorList>
            <person name="Zhu J."/>
            <person name="Qi W."/>
            <person name="Song R."/>
        </authorList>
    </citation>
    <scope>NUCLEOTIDE SEQUENCE</scope>
</reference>
<dbReference type="EMBL" id="KP211832">
    <property type="protein sequence ID" value="ANV79458.1"/>
    <property type="molecule type" value="Genomic_DNA"/>
</dbReference>
<evidence type="ECO:0008006" key="3">
    <source>
        <dbReference type="Google" id="ProtNLM"/>
    </source>
</evidence>
<protein>
    <recommendedName>
        <fullName evidence="3">DUF2784 family protein</fullName>
    </recommendedName>
</protein>
<keyword evidence="1" id="KW-0472">Membrane</keyword>
<dbReference type="AlphaFoldDB" id="A0A1B1TB05"/>
<accession>A0A1B1TB05</accession>
<evidence type="ECO:0000313" key="2">
    <source>
        <dbReference type="EMBL" id="ANV79458.1"/>
    </source>
</evidence>
<feature type="transmembrane region" description="Helical" evidence="1">
    <location>
        <begin position="17"/>
        <end position="34"/>
    </location>
</feature>